<dbReference type="InterPro" id="IPR051446">
    <property type="entry name" value="HTH_trans_reg/aminotransferase"/>
</dbReference>
<evidence type="ECO:0000256" key="3">
    <source>
        <dbReference type="ARBA" id="ARBA00023015"/>
    </source>
</evidence>
<dbReference type="PANTHER" id="PTHR46577:SF1">
    <property type="entry name" value="HTH-TYPE TRANSCRIPTIONAL REGULATORY PROTEIN GABR"/>
    <property type="match status" value="1"/>
</dbReference>
<name>A0A5B0KY30_9PROT</name>
<dbReference type="PROSITE" id="PS50949">
    <property type="entry name" value="HTH_GNTR"/>
    <property type="match status" value="1"/>
</dbReference>
<sequence>MPLEPSHWSGVRANSDLVDWTNPMPADLSDLMLLPIDRTGGEPLLRQVYGALRRAILSGALPPGGKLPPTRALAERLGVARNTVVAAYEQLLAEGFIEGRVGAGSFVSRDLPDGLEIPPPEPPLRVPSPPPSASPFGTLPFSTGRCALDERSLRIWRSLTLRHLQRPDPEMLGYGEPGGPAALREAIARYLQSARAVRCEPEQVVITAGAQQAIDLVLRVLLRPGDPVWLEDPCYPAVRAALEAARARVVPVPVDGQGMAVAAGVAAAPDARLAYVTPSSHYPLGVVLSMARRMELLAWARTAGAWVLEDDYDSEFRYAGRPLASLQGIDGDGRVIYVGTFSKVLFPGLRLGYAVLPPELLDPVLAMRRLTDWHPATLYTGVVTDFLNDGHFGPHLRRMRRRYTAARDALADAIGAHLSPWMEAEVPEQGMKLIARLRPGLSDRDVEAVAARRGIAVRPVSPMHIAAPPLQALMLGFTGHEPGALRHAASELGRILAMTIPECD</sequence>
<gene>
    <name evidence="7" type="ORF">FH063_001825</name>
</gene>
<keyword evidence="4" id="KW-0238">DNA-binding</keyword>
<evidence type="ECO:0000256" key="1">
    <source>
        <dbReference type="ARBA" id="ARBA00005384"/>
    </source>
</evidence>
<accession>A0A5B0KY30</accession>
<dbReference type="GO" id="GO:0030170">
    <property type="term" value="F:pyridoxal phosphate binding"/>
    <property type="evidence" value="ECO:0007669"/>
    <property type="project" value="InterPro"/>
</dbReference>
<dbReference type="InterPro" id="IPR015424">
    <property type="entry name" value="PyrdxlP-dep_Trfase"/>
</dbReference>
<keyword evidence="2" id="KW-0663">Pyridoxal phosphate</keyword>
<dbReference type="EMBL" id="VEWN01000002">
    <property type="protein sequence ID" value="KAA1057657.1"/>
    <property type="molecule type" value="Genomic_DNA"/>
</dbReference>
<comment type="similarity">
    <text evidence="1">In the C-terminal section; belongs to the class-I pyridoxal-phosphate-dependent aminotransferase family.</text>
</comment>
<feature type="domain" description="HTH gntR-type" evidence="6">
    <location>
        <begin position="42"/>
        <end position="110"/>
    </location>
</feature>
<dbReference type="GO" id="GO:0003700">
    <property type="term" value="F:DNA-binding transcription factor activity"/>
    <property type="evidence" value="ECO:0007669"/>
    <property type="project" value="InterPro"/>
</dbReference>
<dbReference type="Proteomes" id="UP000325333">
    <property type="component" value="Unassembled WGS sequence"/>
</dbReference>
<comment type="caution">
    <text evidence="7">The sequence shown here is derived from an EMBL/GenBank/DDBJ whole genome shotgun (WGS) entry which is preliminary data.</text>
</comment>
<dbReference type="GO" id="GO:0003677">
    <property type="term" value="F:DNA binding"/>
    <property type="evidence" value="ECO:0007669"/>
    <property type="project" value="UniProtKB-KW"/>
</dbReference>
<dbReference type="Pfam" id="PF00155">
    <property type="entry name" value="Aminotran_1_2"/>
    <property type="match status" value="1"/>
</dbReference>
<dbReference type="InterPro" id="IPR000524">
    <property type="entry name" value="Tscrpt_reg_HTH_GntR"/>
</dbReference>
<dbReference type="PRINTS" id="PR00035">
    <property type="entry name" value="HTHGNTR"/>
</dbReference>
<dbReference type="CDD" id="cd07377">
    <property type="entry name" value="WHTH_GntR"/>
    <property type="match status" value="1"/>
</dbReference>
<reference evidence="7 8" key="1">
    <citation type="submission" date="2019-07" db="EMBL/GenBank/DDBJ databases">
        <title>Genome sequencing of the stress-tolerant strain Azospirillum brasilense Az19.</title>
        <authorList>
            <person name="Maroniche G.A."/>
            <person name="Garcia J.E."/>
            <person name="Pagnussat L."/>
            <person name="Amenta M."/>
            <person name="Creus C.M."/>
        </authorList>
    </citation>
    <scope>NUCLEOTIDE SEQUENCE [LARGE SCALE GENOMIC DNA]</scope>
    <source>
        <strain evidence="7 8">Az19</strain>
    </source>
</reference>
<dbReference type="Gene3D" id="1.10.10.10">
    <property type="entry name" value="Winged helix-like DNA-binding domain superfamily/Winged helix DNA-binding domain"/>
    <property type="match status" value="1"/>
</dbReference>
<dbReference type="Gene3D" id="3.40.640.10">
    <property type="entry name" value="Type I PLP-dependent aspartate aminotransferase-like (Major domain)"/>
    <property type="match status" value="1"/>
</dbReference>
<evidence type="ECO:0000313" key="7">
    <source>
        <dbReference type="EMBL" id="KAA1057657.1"/>
    </source>
</evidence>
<organism evidence="7 8">
    <name type="scientific">Azospirillum argentinense</name>
    <dbReference type="NCBI Taxonomy" id="2970906"/>
    <lineage>
        <taxon>Bacteria</taxon>
        <taxon>Pseudomonadati</taxon>
        <taxon>Pseudomonadota</taxon>
        <taxon>Alphaproteobacteria</taxon>
        <taxon>Rhodospirillales</taxon>
        <taxon>Azospirillaceae</taxon>
        <taxon>Azospirillum</taxon>
    </lineage>
</organism>
<dbReference type="AlphaFoldDB" id="A0A5B0KY30"/>
<dbReference type="InterPro" id="IPR004839">
    <property type="entry name" value="Aminotransferase_I/II_large"/>
</dbReference>
<dbReference type="CDD" id="cd00609">
    <property type="entry name" value="AAT_like"/>
    <property type="match status" value="1"/>
</dbReference>
<dbReference type="InterPro" id="IPR015421">
    <property type="entry name" value="PyrdxlP-dep_Trfase_major"/>
</dbReference>
<evidence type="ECO:0000256" key="2">
    <source>
        <dbReference type="ARBA" id="ARBA00022898"/>
    </source>
</evidence>
<keyword evidence="5" id="KW-0804">Transcription</keyword>
<dbReference type="InterPro" id="IPR036388">
    <property type="entry name" value="WH-like_DNA-bd_sf"/>
</dbReference>
<evidence type="ECO:0000256" key="5">
    <source>
        <dbReference type="ARBA" id="ARBA00023163"/>
    </source>
</evidence>
<dbReference type="InterPro" id="IPR036390">
    <property type="entry name" value="WH_DNA-bd_sf"/>
</dbReference>
<protein>
    <recommendedName>
        <fullName evidence="6">HTH gntR-type domain-containing protein</fullName>
    </recommendedName>
</protein>
<keyword evidence="3" id="KW-0805">Transcription regulation</keyword>
<proteinExistence type="inferred from homology"/>
<dbReference type="Pfam" id="PF00392">
    <property type="entry name" value="GntR"/>
    <property type="match status" value="1"/>
</dbReference>
<dbReference type="SMART" id="SM00345">
    <property type="entry name" value="HTH_GNTR"/>
    <property type="match status" value="1"/>
</dbReference>
<evidence type="ECO:0000313" key="8">
    <source>
        <dbReference type="Proteomes" id="UP000325333"/>
    </source>
</evidence>
<evidence type="ECO:0000259" key="6">
    <source>
        <dbReference type="PROSITE" id="PS50949"/>
    </source>
</evidence>
<dbReference type="SUPFAM" id="SSF46785">
    <property type="entry name" value="Winged helix' DNA-binding domain"/>
    <property type="match status" value="1"/>
</dbReference>
<evidence type="ECO:0000256" key="4">
    <source>
        <dbReference type="ARBA" id="ARBA00023125"/>
    </source>
</evidence>
<dbReference type="SUPFAM" id="SSF53383">
    <property type="entry name" value="PLP-dependent transferases"/>
    <property type="match status" value="1"/>
</dbReference>
<dbReference type="PANTHER" id="PTHR46577">
    <property type="entry name" value="HTH-TYPE TRANSCRIPTIONAL REGULATORY PROTEIN GABR"/>
    <property type="match status" value="1"/>
</dbReference>